<evidence type="ECO:0000313" key="1">
    <source>
        <dbReference type="EMBL" id="PFT45021.1"/>
    </source>
</evidence>
<name>A0A9X7AMP9_BACTU</name>
<dbReference type="Proteomes" id="UP000226106">
    <property type="component" value="Unassembled WGS sequence"/>
</dbReference>
<proteinExistence type="predicted"/>
<dbReference type="AlphaFoldDB" id="A0A9X7AMP9"/>
<reference evidence="1 2" key="1">
    <citation type="submission" date="2017-09" db="EMBL/GenBank/DDBJ databases">
        <title>Large-scale bioinformatics analysis of Bacillus genomes uncovers conserved roles of natural products in bacterial physiology.</title>
        <authorList>
            <consortium name="Agbiome Team Llc"/>
            <person name="Bleich R.M."/>
            <person name="Grubbs K.J."/>
            <person name="Santa Maria K.C."/>
            <person name="Allen S.E."/>
            <person name="Farag S."/>
            <person name="Shank E.A."/>
            <person name="Bowers A."/>
        </authorList>
    </citation>
    <scope>NUCLEOTIDE SEQUENCE [LARGE SCALE GENOMIC DNA]</scope>
    <source>
        <strain evidence="1 2">AFS065400</strain>
    </source>
</reference>
<dbReference type="RefSeq" id="WP_098640653.1">
    <property type="nucleotide sequence ID" value="NZ_NVCO01000046.1"/>
</dbReference>
<keyword evidence="1" id="KW-0067">ATP-binding</keyword>
<dbReference type="SUPFAM" id="SSF52309">
    <property type="entry name" value="N-(deoxy)ribosyltransferase-like"/>
    <property type="match status" value="1"/>
</dbReference>
<comment type="caution">
    <text evidence="1">The sequence shown here is derived from an EMBL/GenBank/DDBJ whole genome shotgun (WGS) entry which is preliminary data.</text>
</comment>
<keyword evidence="1" id="KW-0547">Nucleotide-binding</keyword>
<organism evidence="1 2">
    <name type="scientific">Bacillus thuringiensis</name>
    <dbReference type="NCBI Taxonomy" id="1428"/>
    <lineage>
        <taxon>Bacteria</taxon>
        <taxon>Bacillati</taxon>
        <taxon>Bacillota</taxon>
        <taxon>Bacilli</taxon>
        <taxon>Bacillales</taxon>
        <taxon>Bacillaceae</taxon>
        <taxon>Bacillus</taxon>
        <taxon>Bacillus cereus group</taxon>
    </lineage>
</organism>
<sequence length="289" mass="33347">MESNSQDLEVSNINPGEKHCGIIMPIGSMDGYPAEHWFEVQSIIMEAAKQVDGINFKTNIVSRSDGEIDIIHKRIIQNLYNADIVICDISGKNPNVMFELGMRLTFDKPTVIIKDDATDFIFDTGIIEHLIYPKDLRFQKIVDFKKQLARRIKVTYDKSQSDSTYSTFLRNFGEFKVPKLDQTAISDVEQLILEELHNVKKEMVGMKREISVKEGIIPYNWSQSQSKSLNRAKKVIREFIVENRDLRNVSEIMEDEAFIEHLVMHNIPVLDMDTNTFLKVVYEAQKGLR</sequence>
<keyword evidence="1" id="KW-0347">Helicase</keyword>
<protein>
    <submittedName>
        <fullName evidence="1">RNA helicase</fullName>
    </submittedName>
</protein>
<dbReference type="EMBL" id="NVCO01000046">
    <property type="protein sequence ID" value="PFT45021.1"/>
    <property type="molecule type" value="Genomic_DNA"/>
</dbReference>
<dbReference type="GO" id="GO:0004386">
    <property type="term" value="F:helicase activity"/>
    <property type="evidence" value="ECO:0007669"/>
    <property type="project" value="UniProtKB-KW"/>
</dbReference>
<dbReference type="Gene3D" id="3.40.50.450">
    <property type="match status" value="1"/>
</dbReference>
<gene>
    <name evidence="1" type="ORF">COK72_15175</name>
</gene>
<accession>A0A9X7AMP9</accession>
<evidence type="ECO:0000313" key="2">
    <source>
        <dbReference type="Proteomes" id="UP000226106"/>
    </source>
</evidence>
<keyword evidence="1" id="KW-0378">Hydrolase</keyword>